<organism evidence="11 13">
    <name type="scientific">Didymodactylos carnosus</name>
    <dbReference type="NCBI Taxonomy" id="1234261"/>
    <lineage>
        <taxon>Eukaryota</taxon>
        <taxon>Metazoa</taxon>
        <taxon>Spiralia</taxon>
        <taxon>Gnathifera</taxon>
        <taxon>Rotifera</taxon>
        <taxon>Eurotatoria</taxon>
        <taxon>Bdelloidea</taxon>
        <taxon>Philodinida</taxon>
        <taxon>Philodinidae</taxon>
        <taxon>Didymodactylos</taxon>
    </lineage>
</organism>
<evidence type="ECO:0000256" key="3">
    <source>
        <dbReference type="ARBA" id="ARBA00022729"/>
    </source>
</evidence>
<proteinExistence type="predicted"/>
<sequence>MFRCNCSYHFYYNIQNEQYDCIYYALIRTAFDTVPIFHYDYERITIAPYCISTPSSTINSNYTQQYTFEELKQKNVTPIDLYNWYSPLNIIEKYHRYLLQTIPNNLTTTENIYHNCTHPWFGRYCEYKLNGEMQFFPMLVSDRYDMKEKPTNVLSVTNGTCYIQCQGRHTCLDWREICDDGHADCSNEEDELDLHTCSMNLPYRFKCDQNTKCIRRELLKDGKYQCDDYTDETSITEVCYNFATYECDAYRGNKELPLLFEQICKGITEIMPFFSAEEETDETHCREQQWSCDTHYTHCNKVWNCVDGKDELDCPKLLAARHCEGKEHYCLPVDTTAITPTCLPLKKVNDGYIDCLGSIDEREFCRRHYPANPTMRYRCLDSDKCISPGDLCNCREDCPQGDDERRVCPWLNSTNCKSGQYLCSDGEYKSHVIRCDATEDCRSHEDDRFCDLIDKSIIVPFDLGHRFGHLFDDYPSREIRSITQKFDQDEQNNDYVAWYCNRGVLIHGREEKNDTCLCPPSYYGDRCQYQRKRLSVVLQIQKLTAFDINRTFKLLVYLYDNKNDKIVSHEQIVYLSLTLCLPKYTFNLLYPIGETHRNYSVYIHVFTIEEDYIVYNKLSWYFDVKYQFLPVNRLAKRLILTDSDKSTTGISCDSYCLNNGLCLPFVNDERKFYCQCQPGWTGHRCHLPQRCNCSQGSLCIDQAICICPLNRIGQYCLVPFNPCRHHHCENNGTCQPIDERYTNTHEPLSTLKHYHCRCTNEYTGHYCDGKKAQLDIHFDNNINVETSDILIHTIEPYADDQPQQSVYFQRMYIYERQLKFYYEKKFLPALIFVQLYDNQQKPNYYLVLLKTKQTPRKRNETTKVRANYRCPSIVELFNHTVVEYEQLQRIKFYQQPCRKKQVKCFYEQKMMCVCDKQNDVDCFEFKTQLFGCGPKAEDYCNNNGLCIQNDELCPKQTVCLCNNCFYGSQCQHSTSGYAVSLDSIIGSYIILNTPLKHQPSYIKLSLILLTLLLTVGLISNSLSILTFSLKSKTRDVGCGFYLLFSSLFGLLTLLFILIKFIYLLTLSSNHLGCTLIEYFLKSLPTISDWLNACVAVDRYTTILYKLKFNKKLSIKCSKYMVSLVTCLVLITLVHEPIYRQIKIDTYDQRSWCVLNINKQQQWLIRYNSTINILHFILPLIINILSAILIILHALRSKLSSTTLSRTQVLIKHRHILIGPCALIILTLPRLILNFVLVCTKLDRRPLPNLIAYFISYLPSISILFGFILPSPTYSQEFFDLINKWFIPTYFRRQASTQTKSNQLRNK</sequence>
<dbReference type="PANTHER" id="PTHR14949:SF56">
    <property type="entry name" value="EGF-LIKE-DOMAIN, MULTIPLE 7"/>
    <property type="match status" value="1"/>
</dbReference>
<feature type="transmembrane region" description="Helical" evidence="8">
    <location>
        <begin position="1119"/>
        <end position="1138"/>
    </location>
</feature>
<feature type="domain" description="EGF-like" evidence="9">
    <location>
        <begin position="719"/>
        <end position="768"/>
    </location>
</feature>
<dbReference type="EMBL" id="CAJOBC010002367">
    <property type="protein sequence ID" value="CAF3729724.1"/>
    <property type="molecule type" value="Genomic_DNA"/>
</dbReference>
<protein>
    <submittedName>
        <fullName evidence="11">Uncharacterized protein</fullName>
    </submittedName>
</protein>
<evidence type="ECO:0000256" key="6">
    <source>
        <dbReference type="ARBA" id="ARBA00023157"/>
    </source>
</evidence>
<dbReference type="Proteomes" id="UP000663829">
    <property type="component" value="Unassembled WGS sequence"/>
</dbReference>
<feature type="disulfide bond" evidence="7">
    <location>
        <begin position="758"/>
        <end position="767"/>
    </location>
</feature>
<dbReference type="InterPro" id="IPR017452">
    <property type="entry name" value="GPCR_Rhodpsn_7TM"/>
</dbReference>
<dbReference type="SMART" id="SM00192">
    <property type="entry name" value="LDLa"/>
    <property type="match status" value="6"/>
</dbReference>
<feature type="disulfide bond" evidence="7">
    <location>
        <begin position="676"/>
        <end position="685"/>
    </location>
</feature>
<keyword evidence="7" id="KW-0245">EGF-like domain</keyword>
<dbReference type="SUPFAM" id="SSF57196">
    <property type="entry name" value="EGF/Laminin"/>
    <property type="match status" value="2"/>
</dbReference>
<feature type="transmembrane region" description="Helical" evidence="8">
    <location>
        <begin position="1249"/>
        <end position="1268"/>
    </location>
</feature>
<dbReference type="EMBL" id="CAJNOQ010002368">
    <property type="protein sequence ID" value="CAF0954486.1"/>
    <property type="molecule type" value="Genomic_DNA"/>
</dbReference>
<feature type="domain" description="G-protein coupled receptors family 1 profile" evidence="10">
    <location>
        <begin position="1019"/>
        <end position="1269"/>
    </location>
</feature>
<evidence type="ECO:0000259" key="10">
    <source>
        <dbReference type="PROSITE" id="PS50262"/>
    </source>
</evidence>
<dbReference type="Proteomes" id="UP000681722">
    <property type="component" value="Unassembled WGS sequence"/>
</dbReference>
<dbReference type="InterPro" id="IPR000742">
    <property type="entry name" value="EGF"/>
</dbReference>
<evidence type="ECO:0000256" key="2">
    <source>
        <dbReference type="ARBA" id="ARBA00022692"/>
    </source>
</evidence>
<evidence type="ECO:0000313" key="11">
    <source>
        <dbReference type="EMBL" id="CAF0954486.1"/>
    </source>
</evidence>
<keyword evidence="6 7" id="KW-1015">Disulfide bond</keyword>
<evidence type="ECO:0000256" key="1">
    <source>
        <dbReference type="ARBA" id="ARBA00004370"/>
    </source>
</evidence>
<evidence type="ECO:0000313" key="13">
    <source>
        <dbReference type="Proteomes" id="UP000663829"/>
    </source>
</evidence>
<dbReference type="PROSITE" id="PS50026">
    <property type="entry name" value="EGF_3"/>
    <property type="match status" value="2"/>
</dbReference>
<dbReference type="InterPro" id="IPR036055">
    <property type="entry name" value="LDL_receptor-like_sf"/>
</dbReference>
<dbReference type="Gene3D" id="1.20.1070.10">
    <property type="entry name" value="Rhodopsin 7-helix transmembrane proteins"/>
    <property type="match status" value="1"/>
</dbReference>
<name>A0A814DI91_9BILA</name>
<evidence type="ECO:0000256" key="8">
    <source>
        <dbReference type="SAM" id="Phobius"/>
    </source>
</evidence>
<dbReference type="InterPro" id="IPR000276">
    <property type="entry name" value="GPCR_Rhodpsn"/>
</dbReference>
<dbReference type="PANTHER" id="PTHR14949">
    <property type="entry name" value="EGF-LIKE-DOMAIN, MULTIPLE 7, 8"/>
    <property type="match status" value="1"/>
</dbReference>
<accession>A0A814DI91</accession>
<feature type="transmembrane region" description="Helical" evidence="8">
    <location>
        <begin position="1215"/>
        <end position="1237"/>
    </location>
</feature>
<dbReference type="Gene3D" id="2.10.25.10">
    <property type="entry name" value="Laminin"/>
    <property type="match status" value="2"/>
</dbReference>
<dbReference type="SUPFAM" id="SSF81321">
    <property type="entry name" value="Family A G protein-coupled receptor-like"/>
    <property type="match status" value="1"/>
</dbReference>
<keyword evidence="4 8" id="KW-1133">Transmembrane helix</keyword>
<dbReference type="InterPro" id="IPR050969">
    <property type="entry name" value="Dev_Signal_Modulators"/>
</dbReference>
<feature type="transmembrane region" description="Helical" evidence="8">
    <location>
        <begin position="1004"/>
        <end position="1027"/>
    </location>
</feature>
<dbReference type="PROSITE" id="PS50068">
    <property type="entry name" value="LDLRA_2"/>
    <property type="match status" value="2"/>
</dbReference>
<dbReference type="PROSITE" id="PS50262">
    <property type="entry name" value="G_PROTEIN_RECEP_F1_2"/>
    <property type="match status" value="1"/>
</dbReference>
<comment type="caution">
    <text evidence="11">The sequence shown here is derived from an EMBL/GenBank/DDBJ whole genome shotgun (WGS) entry which is preliminary data.</text>
</comment>
<keyword evidence="5 8" id="KW-0472">Membrane</keyword>
<dbReference type="Gene3D" id="4.10.400.10">
    <property type="entry name" value="Low-density Lipoprotein Receptor"/>
    <property type="match status" value="1"/>
</dbReference>
<dbReference type="OrthoDB" id="6099290at2759"/>
<dbReference type="SMART" id="SM00181">
    <property type="entry name" value="EGF"/>
    <property type="match status" value="4"/>
</dbReference>
<dbReference type="SUPFAM" id="SSF57424">
    <property type="entry name" value="LDL receptor-like module"/>
    <property type="match status" value="1"/>
</dbReference>
<keyword evidence="13" id="KW-1185">Reference proteome</keyword>
<comment type="caution">
    <text evidence="7">Lacks conserved residue(s) required for the propagation of feature annotation.</text>
</comment>
<dbReference type="PRINTS" id="PR00261">
    <property type="entry name" value="LDLRECEPTOR"/>
</dbReference>
<dbReference type="CDD" id="cd00637">
    <property type="entry name" value="7tm_classA_rhodopsin-like"/>
    <property type="match status" value="1"/>
</dbReference>
<feature type="transmembrane region" description="Helical" evidence="8">
    <location>
        <begin position="1172"/>
        <end position="1194"/>
    </location>
</feature>
<dbReference type="InterPro" id="IPR002172">
    <property type="entry name" value="LDrepeatLR_classA_rpt"/>
</dbReference>
<dbReference type="GO" id="GO:0016020">
    <property type="term" value="C:membrane"/>
    <property type="evidence" value="ECO:0007669"/>
    <property type="project" value="UniProtKB-SubCell"/>
</dbReference>
<feature type="transmembrane region" description="Helical" evidence="8">
    <location>
        <begin position="1039"/>
        <end position="1062"/>
    </location>
</feature>
<dbReference type="CDD" id="cd00054">
    <property type="entry name" value="EGF_CA"/>
    <property type="match status" value="1"/>
</dbReference>
<evidence type="ECO:0000313" key="12">
    <source>
        <dbReference type="EMBL" id="CAF3729724.1"/>
    </source>
</evidence>
<gene>
    <name evidence="11" type="ORF">GPM918_LOCUS11423</name>
    <name evidence="12" type="ORF">SRO942_LOCUS11421</name>
</gene>
<reference evidence="11" key="1">
    <citation type="submission" date="2021-02" db="EMBL/GenBank/DDBJ databases">
        <authorList>
            <person name="Nowell W R."/>
        </authorList>
    </citation>
    <scope>NUCLEOTIDE SEQUENCE</scope>
</reference>
<dbReference type="PROSITE" id="PS00022">
    <property type="entry name" value="EGF_1"/>
    <property type="match status" value="4"/>
</dbReference>
<evidence type="ECO:0000256" key="5">
    <source>
        <dbReference type="ARBA" id="ARBA00023136"/>
    </source>
</evidence>
<keyword evidence="3" id="KW-0732">Signal</keyword>
<dbReference type="GO" id="GO:0004930">
    <property type="term" value="F:G protein-coupled receptor activity"/>
    <property type="evidence" value="ECO:0007669"/>
    <property type="project" value="InterPro"/>
</dbReference>
<feature type="domain" description="EGF-like" evidence="9">
    <location>
        <begin position="648"/>
        <end position="686"/>
    </location>
</feature>
<feature type="disulfide bond" evidence="7">
    <location>
        <begin position="652"/>
        <end position="662"/>
    </location>
</feature>
<evidence type="ECO:0000256" key="7">
    <source>
        <dbReference type="PROSITE-ProRule" id="PRU00076"/>
    </source>
</evidence>
<evidence type="ECO:0000259" key="9">
    <source>
        <dbReference type="PROSITE" id="PS50026"/>
    </source>
</evidence>
<comment type="subcellular location">
    <subcellularLocation>
        <location evidence="1">Membrane</location>
    </subcellularLocation>
</comment>
<dbReference type="Pfam" id="PF00001">
    <property type="entry name" value="7tm_1"/>
    <property type="match status" value="1"/>
</dbReference>
<keyword evidence="2 8" id="KW-0812">Transmembrane</keyword>
<dbReference type="PROSITE" id="PS01186">
    <property type="entry name" value="EGF_2"/>
    <property type="match status" value="1"/>
</dbReference>
<evidence type="ECO:0000256" key="4">
    <source>
        <dbReference type="ARBA" id="ARBA00022989"/>
    </source>
</evidence>